<evidence type="ECO:0000313" key="3">
    <source>
        <dbReference type="Proteomes" id="UP000232883"/>
    </source>
</evidence>
<dbReference type="OrthoDB" id="9838949at2"/>
<keyword evidence="3" id="KW-1185">Reference proteome</keyword>
<accession>A0A2K8Z853</accession>
<proteinExistence type="predicted"/>
<evidence type="ECO:0008006" key="4">
    <source>
        <dbReference type="Google" id="ProtNLM"/>
    </source>
</evidence>
<protein>
    <recommendedName>
        <fullName evidence="4">DUF2721 domain-containing protein</fullName>
    </recommendedName>
</protein>
<sequence>MPNADILYFLFSATATIIATLTGLIGVFSTFRLQNINVEISLLKDLILNRKLDGDTSLNEYITGESYHLLEKIYDRNIAGIDLLDEVIKKNNVGQKANEFEYDLSNLRTNQKSYDTIKGMTIRSFALSLIFVLGSLVLLVLANSIVNLSGVYWYMAIYFLLISVLMVLYIKQISTLIE</sequence>
<dbReference type="Proteomes" id="UP000232883">
    <property type="component" value="Chromosome"/>
</dbReference>
<organism evidence="2 3">
    <name type="scientific">Spirosoma pollinicola</name>
    <dbReference type="NCBI Taxonomy" id="2057025"/>
    <lineage>
        <taxon>Bacteria</taxon>
        <taxon>Pseudomonadati</taxon>
        <taxon>Bacteroidota</taxon>
        <taxon>Cytophagia</taxon>
        <taxon>Cytophagales</taxon>
        <taxon>Cytophagaceae</taxon>
        <taxon>Spirosoma</taxon>
    </lineage>
</organism>
<feature type="transmembrane region" description="Helical" evidence="1">
    <location>
        <begin position="125"/>
        <end position="145"/>
    </location>
</feature>
<name>A0A2K8Z853_9BACT</name>
<evidence type="ECO:0000313" key="2">
    <source>
        <dbReference type="EMBL" id="AUD06052.1"/>
    </source>
</evidence>
<dbReference type="AlphaFoldDB" id="A0A2K8Z853"/>
<evidence type="ECO:0000256" key="1">
    <source>
        <dbReference type="SAM" id="Phobius"/>
    </source>
</evidence>
<feature type="transmembrane region" description="Helical" evidence="1">
    <location>
        <begin position="151"/>
        <end position="170"/>
    </location>
</feature>
<keyword evidence="1" id="KW-0472">Membrane</keyword>
<feature type="transmembrane region" description="Helical" evidence="1">
    <location>
        <begin position="6"/>
        <end position="28"/>
    </location>
</feature>
<dbReference type="EMBL" id="CP025096">
    <property type="protein sequence ID" value="AUD06052.1"/>
    <property type="molecule type" value="Genomic_DNA"/>
</dbReference>
<dbReference type="KEGG" id="spir:CWM47_31935"/>
<gene>
    <name evidence="2" type="ORF">CWM47_31935</name>
</gene>
<keyword evidence="1" id="KW-0812">Transmembrane</keyword>
<dbReference type="RefSeq" id="WP_100992603.1">
    <property type="nucleotide sequence ID" value="NZ_CP025096.1"/>
</dbReference>
<keyword evidence="1" id="KW-1133">Transmembrane helix</keyword>
<reference evidence="2 3" key="1">
    <citation type="submission" date="2017-11" db="EMBL/GenBank/DDBJ databases">
        <title>Taxonomic description and genome sequences of Spirosoma HA7 sp. nov., isolated from pollen microhabitat of Corylus avellana.</title>
        <authorList>
            <person name="Ambika Manirajan B."/>
            <person name="Suarez C."/>
            <person name="Ratering S."/>
            <person name="Geissler-Plaum R."/>
            <person name="Cardinale M."/>
            <person name="Sylvia S."/>
        </authorList>
    </citation>
    <scope>NUCLEOTIDE SEQUENCE [LARGE SCALE GENOMIC DNA]</scope>
    <source>
        <strain evidence="2 3">HA7</strain>
    </source>
</reference>